<feature type="compositionally biased region" description="Polar residues" evidence="1">
    <location>
        <begin position="156"/>
        <end position="165"/>
    </location>
</feature>
<dbReference type="RefSeq" id="WP_037234592.1">
    <property type="nucleotide sequence ID" value="NZ_JAEMUK010000015.1"/>
</dbReference>
<gene>
    <name evidence="2" type="ORF">JDN41_08455</name>
</gene>
<dbReference type="Proteomes" id="UP000623250">
    <property type="component" value="Unassembled WGS sequence"/>
</dbReference>
<dbReference type="AlphaFoldDB" id="A0A8I1GAM4"/>
<feature type="region of interest" description="Disordered" evidence="1">
    <location>
        <begin position="44"/>
        <end position="84"/>
    </location>
</feature>
<comment type="caution">
    <text evidence="2">The sequence shown here is derived from an EMBL/GenBank/DDBJ whole genome shotgun (WGS) entry which is preliminary data.</text>
</comment>
<name>A0A8I1GAM4_9HYPH</name>
<evidence type="ECO:0000313" key="3">
    <source>
        <dbReference type="Proteomes" id="UP000623250"/>
    </source>
</evidence>
<feature type="compositionally biased region" description="Basic and acidic residues" evidence="1">
    <location>
        <begin position="44"/>
        <end position="53"/>
    </location>
</feature>
<feature type="region of interest" description="Disordered" evidence="1">
    <location>
        <begin position="123"/>
        <end position="173"/>
    </location>
</feature>
<evidence type="ECO:0000256" key="1">
    <source>
        <dbReference type="SAM" id="MobiDB-lite"/>
    </source>
</evidence>
<dbReference type="EMBL" id="JAEMUK010000015">
    <property type="protein sequence ID" value="MBJ7543588.1"/>
    <property type="molecule type" value="Genomic_DNA"/>
</dbReference>
<sequence>MAISYKSEFHLLNHDERELVRTTHYPAICEIARDDLQNTLKRLRDMRDKEKTQYKAKRRETKGTGEARGGSFPGTSDQPRRRKQVFAQALKRVNKEIERHRKFEAKAELGANARRALAMKRSAEFHRPAPGVTAHEGMSPLPSRRRRTTVHPSKIGQVSQWTKVRQAQRDARP</sequence>
<proteinExistence type="predicted"/>
<protein>
    <submittedName>
        <fullName evidence="2">Uncharacterized protein</fullName>
    </submittedName>
</protein>
<reference evidence="2 3" key="1">
    <citation type="submission" date="2020-12" db="EMBL/GenBank/DDBJ databases">
        <title>Revised draft genomes of Rhodomicrobium vannielii ATCC 17100 and Rhodomicrobium udaipurense JA643.</title>
        <authorList>
            <person name="Conners E.M."/>
            <person name="Davenport E.J."/>
            <person name="Bose A."/>
        </authorList>
    </citation>
    <scope>NUCLEOTIDE SEQUENCE [LARGE SCALE GENOMIC DNA]</scope>
    <source>
        <strain evidence="2 3">JA643</strain>
    </source>
</reference>
<accession>A0A8I1GAM4</accession>
<evidence type="ECO:0000313" key="2">
    <source>
        <dbReference type="EMBL" id="MBJ7543588.1"/>
    </source>
</evidence>
<keyword evidence="3" id="KW-1185">Reference proteome</keyword>
<organism evidence="2 3">
    <name type="scientific">Rhodomicrobium udaipurense</name>
    <dbReference type="NCBI Taxonomy" id="1202716"/>
    <lineage>
        <taxon>Bacteria</taxon>
        <taxon>Pseudomonadati</taxon>
        <taxon>Pseudomonadota</taxon>
        <taxon>Alphaproteobacteria</taxon>
        <taxon>Hyphomicrobiales</taxon>
        <taxon>Hyphomicrobiaceae</taxon>
        <taxon>Rhodomicrobium</taxon>
    </lineage>
</organism>